<dbReference type="InterPro" id="IPR005064">
    <property type="entry name" value="BUG"/>
</dbReference>
<evidence type="ECO:0000256" key="1">
    <source>
        <dbReference type="ARBA" id="ARBA00006987"/>
    </source>
</evidence>
<dbReference type="PIRSF" id="PIRSF017082">
    <property type="entry name" value="YflP"/>
    <property type="match status" value="1"/>
</dbReference>
<proteinExistence type="inferred from homology"/>
<organism evidence="3 4">
    <name type="scientific">Achromobacter spanius</name>
    <dbReference type="NCBI Taxonomy" id="217203"/>
    <lineage>
        <taxon>Bacteria</taxon>
        <taxon>Pseudomonadati</taxon>
        <taxon>Pseudomonadota</taxon>
        <taxon>Betaproteobacteria</taxon>
        <taxon>Burkholderiales</taxon>
        <taxon>Alcaligenaceae</taxon>
        <taxon>Achromobacter</taxon>
    </lineage>
</organism>
<keyword evidence="2" id="KW-0732">Signal</keyword>
<dbReference type="CDD" id="cd07012">
    <property type="entry name" value="PBP2_Bug_TTT"/>
    <property type="match status" value="1"/>
</dbReference>
<name>A0AA42LPD7_9BURK</name>
<dbReference type="SUPFAM" id="SSF53850">
    <property type="entry name" value="Periplasmic binding protein-like II"/>
    <property type="match status" value="1"/>
</dbReference>
<dbReference type="Gene3D" id="3.40.190.150">
    <property type="entry name" value="Bordetella uptake gene, domain 1"/>
    <property type="match status" value="1"/>
</dbReference>
<comment type="similarity">
    <text evidence="1">Belongs to the UPF0065 (bug) family.</text>
</comment>
<evidence type="ECO:0000313" key="3">
    <source>
        <dbReference type="EMBL" id="MDH0737084.1"/>
    </source>
</evidence>
<gene>
    <name evidence="3" type="ORF">N5D93_14825</name>
</gene>
<dbReference type="EMBL" id="JAOCDZ010000009">
    <property type="protein sequence ID" value="MDH0737084.1"/>
    <property type="molecule type" value="Genomic_DNA"/>
</dbReference>
<dbReference type="PANTHER" id="PTHR42928:SF5">
    <property type="entry name" value="BLR1237 PROTEIN"/>
    <property type="match status" value="1"/>
</dbReference>
<dbReference type="Pfam" id="PF03401">
    <property type="entry name" value="TctC"/>
    <property type="match status" value="1"/>
</dbReference>
<dbReference type="AlphaFoldDB" id="A0AA42LPD7"/>
<feature type="chain" id="PRO_5041432451" evidence="2">
    <location>
        <begin position="30"/>
        <end position="329"/>
    </location>
</feature>
<dbReference type="Gene3D" id="3.40.190.10">
    <property type="entry name" value="Periplasmic binding protein-like II"/>
    <property type="match status" value="1"/>
</dbReference>
<feature type="signal peptide" evidence="2">
    <location>
        <begin position="1"/>
        <end position="29"/>
    </location>
</feature>
<dbReference type="PANTHER" id="PTHR42928">
    <property type="entry name" value="TRICARBOXYLATE-BINDING PROTEIN"/>
    <property type="match status" value="1"/>
</dbReference>
<evidence type="ECO:0000256" key="2">
    <source>
        <dbReference type="SAM" id="SignalP"/>
    </source>
</evidence>
<sequence length="329" mass="34887">MKNRAIQFLRHALIGGMVTLALAAHSAHAAVSERAVQLIVPFPAGGATDFIARALAEQLSKRLATAFIVENRPGAASIIGTEFVARAPADGYTLLLATSSSMVTNRFLFKKLRYDPDAFEPISLLCVTPLVLVSNLDLPSTNVPQLIDYSKEHPGTISYASFGTGTQSHLALAKLSRDAGVDMEHVPYKGATEALPAVIGGHVQLYVDTIISSLPYIQSHKVRALGVTTAKRTAILPDVPTIAEQGYPGFDLAPWYGLVAPPGTPAPIVEKLRKAMTEVMSAPEFRNQLAQAGAEIPEGDNGPEGFRLRVKADISSTQALLAAAGVTAQ</sequence>
<dbReference type="RefSeq" id="WP_259245756.1">
    <property type="nucleotide sequence ID" value="NZ_CBFGSQ010000097.1"/>
</dbReference>
<dbReference type="Proteomes" id="UP001161094">
    <property type="component" value="Unassembled WGS sequence"/>
</dbReference>
<dbReference type="InterPro" id="IPR042100">
    <property type="entry name" value="Bug_dom1"/>
</dbReference>
<evidence type="ECO:0000313" key="4">
    <source>
        <dbReference type="Proteomes" id="UP001161094"/>
    </source>
</evidence>
<protein>
    <submittedName>
        <fullName evidence="3">Tripartite tricarboxylate transporter substrate binding protein</fullName>
    </submittedName>
</protein>
<accession>A0AA42LPD7</accession>
<comment type="caution">
    <text evidence="3">The sequence shown here is derived from an EMBL/GenBank/DDBJ whole genome shotgun (WGS) entry which is preliminary data.</text>
</comment>
<reference evidence="3" key="1">
    <citation type="submission" date="2022-09" db="EMBL/GenBank/DDBJ databases">
        <title>Intensive care unit water sources are persistently colonized with multi-drug resistant bacteria and are the site of extensive horizontal gene transfer of antibiotic resistance genes.</title>
        <authorList>
            <person name="Diorio-Toth L."/>
        </authorList>
    </citation>
    <scope>NUCLEOTIDE SEQUENCE</scope>
    <source>
        <strain evidence="3">GD03843</strain>
    </source>
</reference>